<evidence type="ECO:0000256" key="1">
    <source>
        <dbReference type="SAM" id="SignalP"/>
    </source>
</evidence>
<dbReference type="AlphaFoldDB" id="A0A2P4Y1I6"/>
<name>A0A2P4Y1I6_9STRA</name>
<gene>
    <name evidence="2" type="ORF">PHPALM_11742</name>
</gene>
<dbReference type="Proteomes" id="UP000237271">
    <property type="component" value="Unassembled WGS sequence"/>
</dbReference>
<protein>
    <submittedName>
        <fullName evidence="2">RxLR effector</fullName>
    </submittedName>
</protein>
<evidence type="ECO:0000313" key="2">
    <source>
        <dbReference type="EMBL" id="POM71658.1"/>
    </source>
</evidence>
<feature type="signal peptide" evidence="1">
    <location>
        <begin position="1"/>
        <end position="22"/>
    </location>
</feature>
<proteinExistence type="predicted"/>
<evidence type="ECO:0000313" key="3">
    <source>
        <dbReference type="Proteomes" id="UP000237271"/>
    </source>
</evidence>
<feature type="chain" id="PRO_5015130502" evidence="1">
    <location>
        <begin position="23"/>
        <end position="196"/>
    </location>
</feature>
<keyword evidence="3" id="KW-1185">Reference proteome</keyword>
<sequence>MHQLYLLVLTLVLITTCAKSAASTEEAPGWFDEPQINTDPTLQDSSLYRKLERRVASKTEVENDEERVSLKSFLTVPNTLLKSPAVAKVEQERPDIAKVLKNKPEIGQTVRKMHKDKHFMEEVQRSPAVSRIKTSLRKNPSKTFSEAEVKRLGTIAARSIKSTGKWPKIPDWFVALSALSALPLTVIGLSIASNEK</sequence>
<dbReference type="EMBL" id="NCKW01006438">
    <property type="protein sequence ID" value="POM71658.1"/>
    <property type="molecule type" value="Genomic_DNA"/>
</dbReference>
<dbReference type="OrthoDB" id="144168at2759"/>
<comment type="caution">
    <text evidence="2">The sequence shown here is derived from an EMBL/GenBank/DDBJ whole genome shotgun (WGS) entry which is preliminary data.</text>
</comment>
<keyword evidence="1" id="KW-0732">Signal</keyword>
<accession>A0A2P4Y1I6</accession>
<organism evidence="2 3">
    <name type="scientific">Phytophthora palmivora</name>
    <dbReference type="NCBI Taxonomy" id="4796"/>
    <lineage>
        <taxon>Eukaryota</taxon>
        <taxon>Sar</taxon>
        <taxon>Stramenopiles</taxon>
        <taxon>Oomycota</taxon>
        <taxon>Peronosporomycetes</taxon>
        <taxon>Peronosporales</taxon>
        <taxon>Peronosporaceae</taxon>
        <taxon>Phytophthora</taxon>
    </lineage>
</organism>
<reference evidence="2 3" key="1">
    <citation type="journal article" date="2017" name="Genome Biol. Evol.">
        <title>Phytophthora megakarya and P. palmivora, closely related causal agents of cacao black pod rot, underwent increases in genome sizes and gene numbers by different mechanisms.</title>
        <authorList>
            <person name="Ali S.S."/>
            <person name="Shao J."/>
            <person name="Lary D.J."/>
            <person name="Kronmiller B."/>
            <person name="Shen D."/>
            <person name="Strem M.D."/>
            <person name="Amoako-Attah I."/>
            <person name="Akrofi A.Y."/>
            <person name="Begoude B.A."/>
            <person name="Ten Hoopen G.M."/>
            <person name="Coulibaly K."/>
            <person name="Kebe B.I."/>
            <person name="Melnick R.L."/>
            <person name="Guiltinan M.J."/>
            <person name="Tyler B.M."/>
            <person name="Meinhardt L.W."/>
            <person name="Bailey B.A."/>
        </authorList>
    </citation>
    <scope>NUCLEOTIDE SEQUENCE [LARGE SCALE GENOMIC DNA]</scope>
    <source>
        <strain evidence="3">sbr112.9</strain>
    </source>
</reference>